<feature type="non-terminal residue" evidence="2">
    <location>
        <position position="1"/>
    </location>
</feature>
<feature type="region of interest" description="Disordered" evidence="1">
    <location>
        <begin position="62"/>
        <end position="88"/>
    </location>
</feature>
<evidence type="ECO:0000313" key="2">
    <source>
        <dbReference type="EMBL" id="CAL4152647.1"/>
    </source>
</evidence>
<feature type="compositionally biased region" description="Basic and acidic residues" evidence="1">
    <location>
        <begin position="1"/>
        <end position="10"/>
    </location>
</feature>
<gene>
    <name evidence="2" type="ORF">MNOR_LOCUS31000</name>
</gene>
<sequence length="151" mass="15729">GEIGSDHDIIHVSPSRGDTSSDQPSEPDESPNAIPPEPPDAPLGEELKVNGAVIRRMPYCGASGKHALRQQARRRRRNTSIAAGNSPPITWMTMKTALAATSPVSPASLALNASCSPTASAPTATTSSTMNRTPLKHVTTSAKTPSPPATR</sequence>
<feature type="region of interest" description="Disordered" evidence="1">
    <location>
        <begin position="113"/>
        <end position="151"/>
    </location>
</feature>
<feature type="non-terminal residue" evidence="2">
    <location>
        <position position="151"/>
    </location>
</feature>
<proteinExistence type="predicted"/>
<name>A0AAV2S3R7_MEGNR</name>
<protein>
    <submittedName>
        <fullName evidence="2">Uncharacterized protein</fullName>
    </submittedName>
</protein>
<feature type="compositionally biased region" description="Low complexity" evidence="1">
    <location>
        <begin position="113"/>
        <end position="129"/>
    </location>
</feature>
<feature type="compositionally biased region" description="Basic residues" evidence="1">
    <location>
        <begin position="66"/>
        <end position="78"/>
    </location>
</feature>
<organism evidence="2 3">
    <name type="scientific">Meganyctiphanes norvegica</name>
    <name type="common">Northern krill</name>
    <name type="synonym">Thysanopoda norvegica</name>
    <dbReference type="NCBI Taxonomy" id="48144"/>
    <lineage>
        <taxon>Eukaryota</taxon>
        <taxon>Metazoa</taxon>
        <taxon>Ecdysozoa</taxon>
        <taxon>Arthropoda</taxon>
        <taxon>Crustacea</taxon>
        <taxon>Multicrustacea</taxon>
        <taxon>Malacostraca</taxon>
        <taxon>Eumalacostraca</taxon>
        <taxon>Eucarida</taxon>
        <taxon>Euphausiacea</taxon>
        <taxon>Euphausiidae</taxon>
        <taxon>Meganyctiphanes</taxon>
    </lineage>
</organism>
<evidence type="ECO:0000256" key="1">
    <source>
        <dbReference type="SAM" id="MobiDB-lite"/>
    </source>
</evidence>
<evidence type="ECO:0000313" key="3">
    <source>
        <dbReference type="Proteomes" id="UP001497623"/>
    </source>
</evidence>
<dbReference type="Proteomes" id="UP001497623">
    <property type="component" value="Unassembled WGS sequence"/>
</dbReference>
<reference evidence="2 3" key="1">
    <citation type="submission" date="2024-05" db="EMBL/GenBank/DDBJ databases">
        <authorList>
            <person name="Wallberg A."/>
        </authorList>
    </citation>
    <scope>NUCLEOTIDE SEQUENCE [LARGE SCALE GENOMIC DNA]</scope>
</reference>
<accession>A0AAV2S3R7</accession>
<keyword evidence="3" id="KW-1185">Reference proteome</keyword>
<comment type="caution">
    <text evidence="2">The sequence shown here is derived from an EMBL/GenBank/DDBJ whole genome shotgun (WGS) entry which is preliminary data.</text>
</comment>
<feature type="region of interest" description="Disordered" evidence="1">
    <location>
        <begin position="1"/>
        <end position="47"/>
    </location>
</feature>
<dbReference type="EMBL" id="CAXKWB010038990">
    <property type="protein sequence ID" value="CAL4152647.1"/>
    <property type="molecule type" value="Genomic_DNA"/>
</dbReference>
<dbReference type="AlphaFoldDB" id="A0AAV2S3R7"/>